<protein>
    <submittedName>
        <fullName evidence="1">ABC-type multidrug transport system ATPase subunit</fullName>
    </submittedName>
</protein>
<sequence>MGQEPTPMLEVVDLTVASGSRVAVDGIGFSIERGVIFGLLGPRTAKRESCSGRG</sequence>
<accession>A0ABS4WFM4</accession>
<dbReference type="EMBL" id="JAGIOE010000001">
    <property type="protein sequence ID" value="MBP2375001.1"/>
    <property type="molecule type" value="Genomic_DNA"/>
</dbReference>
<dbReference type="RefSeq" id="WP_209908214.1">
    <property type="nucleotide sequence ID" value="NZ_BAAAMI010000008.1"/>
</dbReference>
<dbReference type="SUPFAM" id="SSF52540">
    <property type="entry name" value="P-loop containing nucleoside triphosphate hydrolases"/>
    <property type="match status" value="1"/>
</dbReference>
<keyword evidence="2" id="KW-1185">Reference proteome</keyword>
<proteinExistence type="predicted"/>
<reference evidence="1 2" key="1">
    <citation type="submission" date="2021-03" db="EMBL/GenBank/DDBJ databases">
        <title>Sequencing the genomes of 1000 actinobacteria strains.</title>
        <authorList>
            <person name="Klenk H.-P."/>
        </authorList>
    </citation>
    <scope>NUCLEOTIDE SEQUENCE [LARGE SCALE GENOMIC DNA]</scope>
    <source>
        <strain evidence="1 2">DSM 15454</strain>
    </source>
</reference>
<name>A0ABS4WFM4_9MICC</name>
<comment type="caution">
    <text evidence="1">The sequence shown here is derived from an EMBL/GenBank/DDBJ whole genome shotgun (WGS) entry which is preliminary data.</text>
</comment>
<evidence type="ECO:0000313" key="2">
    <source>
        <dbReference type="Proteomes" id="UP000766570"/>
    </source>
</evidence>
<evidence type="ECO:0000313" key="1">
    <source>
        <dbReference type="EMBL" id="MBP2375001.1"/>
    </source>
</evidence>
<organism evidence="1 2">
    <name type="scientific">Paeniglutamicibacter psychrophenolicus</name>
    <dbReference type="NCBI Taxonomy" id="257454"/>
    <lineage>
        <taxon>Bacteria</taxon>
        <taxon>Bacillati</taxon>
        <taxon>Actinomycetota</taxon>
        <taxon>Actinomycetes</taxon>
        <taxon>Micrococcales</taxon>
        <taxon>Micrococcaceae</taxon>
        <taxon>Paeniglutamicibacter</taxon>
    </lineage>
</organism>
<dbReference type="InterPro" id="IPR027417">
    <property type="entry name" value="P-loop_NTPase"/>
</dbReference>
<gene>
    <name evidence="1" type="ORF">JOF46_002913</name>
</gene>
<dbReference type="Proteomes" id="UP000766570">
    <property type="component" value="Unassembled WGS sequence"/>
</dbReference>